<dbReference type="InterPro" id="IPR011041">
    <property type="entry name" value="Quinoprot_gluc/sorb_DH_b-prop"/>
</dbReference>
<dbReference type="GO" id="GO:0020037">
    <property type="term" value="F:heme binding"/>
    <property type="evidence" value="ECO:0007669"/>
    <property type="project" value="InterPro"/>
</dbReference>
<feature type="signal peptide" evidence="5">
    <location>
        <begin position="1"/>
        <end position="22"/>
    </location>
</feature>
<dbReference type="RefSeq" id="WP_235294223.1">
    <property type="nucleotide sequence ID" value="NZ_BSOH01000021.1"/>
</dbReference>
<dbReference type="Gene3D" id="1.10.760.10">
    <property type="entry name" value="Cytochrome c-like domain"/>
    <property type="match status" value="1"/>
</dbReference>
<proteinExistence type="predicted"/>
<evidence type="ECO:0000256" key="5">
    <source>
        <dbReference type="SAM" id="SignalP"/>
    </source>
</evidence>
<feature type="domain" description="Cytochrome c" evidence="6">
    <location>
        <begin position="986"/>
        <end position="1122"/>
    </location>
</feature>
<dbReference type="SUPFAM" id="SSF50952">
    <property type="entry name" value="Soluble quinoprotein glucose dehydrogenase"/>
    <property type="match status" value="1"/>
</dbReference>
<dbReference type="SUPFAM" id="SSF46626">
    <property type="entry name" value="Cytochrome c"/>
    <property type="match status" value="1"/>
</dbReference>
<protein>
    <submittedName>
        <fullName evidence="7">Glucose dehydrogenase</fullName>
    </submittedName>
</protein>
<dbReference type="InterPro" id="IPR011042">
    <property type="entry name" value="6-blade_b-propeller_TolB-like"/>
</dbReference>
<dbReference type="Pfam" id="PF23500">
    <property type="entry name" value="DUF7133"/>
    <property type="match status" value="1"/>
</dbReference>
<dbReference type="NCBIfam" id="TIGR02603">
    <property type="entry name" value="CxxCH_TIGR02603"/>
    <property type="match status" value="1"/>
</dbReference>
<dbReference type="PROSITE" id="PS51257">
    <property type="entry name" value="PROKAR_LIPOPROTEIN"/>
    <property type="match status" value="1"/>
</dbReference>
<organism evidence="7 8">
    <name type="scientific">Portibacter lacus</name>
    <dbReference type="NCBI Taxonomy" id="1099794"/>
    <lineage>
        <taxon>Bacteria</taxon>
        <taxon>Pseudomonadati</taxon>
        <taxon>Bacteroidota</taxon>
        <taxon>Saprospiria</taxon>
        <taxon>Saprospirales</taxon>
        <taxon>Haliscomenobacteraceae</taxon>
        <taxon>Portibacter</taxon>
    </lineage>
</organism>
<dbReference type="PANTHER" id="PTHR33546:SF1">
    <property type="entry name" value="LARGE, MULTIFUNCTIONAL SECRETED PROTEIN"/>
    <property type="match status" value="1"/>
</dbReference>
<dbReference type="GO" id="GO:0009055">
    <property type="term" value="F:electron transfer activity"/>
    <property type="evidence" value="ECO:0007669"/>
    <property type="project" value="InterPro"/>
</dbReference>
<keyword evidence="1 4" id="KW-0349">Heme</keyword>
<dbReference type="PROSITE" id="PS51007">
    <property type="entry name" value="CYTC"/>
    <property type="match status" value="1"/>
</dbReference>
<dbReference type="Gene3D" id="2.120.10.30">
    <property type="entry name" value="TolB, C-terminal domain"/>
    <property type="match status" value="1"/>
</dbReference>
<dbReference type="PANTHER" id="PTHR33546">
    <property type="entry name" value="LARGE, MULTIFUNCTIONAL SECRETED PROTEIN-RELATED"/>
    <property type="match status" value="1"/>
</dbReference>
<evidence type="ECO:0000313" key="7">
    <source>
        <dbReference type="EMBL" id="GLR18653.1"/>
    </source>
</evidence>
<sequence length="1126" mass="124712">MKIHLVVGALALLMFSCTPTTTPTKETFKTVRSVKAENALSDAKKIREEVAVQVADGMELSLWGSDSLVHDPIAISIDPQGRIFYTSATRQENSEFDIRGHRNWMTASISFETAEDRRAFLKETFTENSEESEKFLKDLNEDGVLDWKDLAVQKEEIWYVADEDNDGVAETSRLYLKDFNQENTDVANGILAHDGEIYLAVAPDLWRISDTDNNGIGDKTQSLINGFAVHIGFSGHGMSGVTIGPQGRIWWGIGDIGMNATDKDGNKWEYPNQGVIVRSDPDGSNFEVYAAGVRNTHEFVFDKYGNLITEDNDGDHRGERERLMYVINGSDAGWRTNWQFGKYTDPNNNSYKVWIDEKMSIPYWEGQAAYIIPPIQNYVNGPTGMVYNPGTALGEKWNDHFFIAEFRGNPANSPIHAFTMEPNGAGFKLGETQEVVSGLLPTGLDFGPDGALYFGDWIDGWGTKDKGRIWKLDVPAAEQNPLRKATQRELTMDYGKLSTKNLIPLLEHDDMRVRLKAQFEIAKKGKPGIAAFHTVLSSSKNQMSIIHSIWGLSQIARKDKSQAAYLTKFINHIDPEIKAQAIKMLGDVRYAEAGDQIIPALKDKSLRVQMIAAEALGRMKFEGAKEELIDLIRSNNGKDLYIRHAASYALSLIGDDTYLASFNNDPSYAVRIGAVVALRRMSSDQIKVYLTDKNELIVTEAARAINDDRSIMGAMPDLAALLNTTNFKNEALIRRAINANFRLAEKENIDQLIKYAQDKRKPDAMRAEAMACLSTWENPSPLDRVDGRNRKLTARDGSYVKSQMNGLIDNLLTESSENIQIEVISAISRLKMSDRIDDIENLYTNSKSEKVKIESLEALSAMNFEDLDMILQDALSSDNKTLRAQALSLIPKSSIDEESAVTLFADILENGSDLEQKSTYAALAGYTGKASKELLSSKLELLKAGDLKPELALDLLEAAGDSIASVYHEAKPDGPLKGYEETLYGGSVNRGKRIFFNNEAAQCVRCHSIYEWGGDAGPGLAGIANKITSEQILEALLNPSARLAPGFGVLSVTLNDDSTVAGVLEAEDEATYTLKVSKDESKVVQKSNVKTQSFLPSSMPAMDKILDKKELRDLVAFLSSLKGEEL</sequence>
<keyword evidence="8" id="KW-1185">Reference proteome</keyword>
<dbReference type="InterPro" id="IPR055557">
    <property type="entry name" value="DUF7133"/>
</dbReference>
<evidence type="ECO:0000256" key="1">
    <source>
        <dbReference type="ARBA" id="ARBA00022617"/>
    </source>
</evidence>
<reference evidence="7" key="1">
    <citation type="journal article" date="2014" name="Int. J. Syst. Evol. Microbiol.">
        <title>Complete genome sequence of Corynebacterium casei LMG S-19264T (=DSM 44701T), isolated from a smear-ripened cheese.</title>
        <authorList>
            <consortium name="US DOE Joint Genome Institute (JGI-PGF)"/>
            <person name="Walter F."/>
            <person name="Albersmeier A."/>
            <person name="Kalinowski J."/>
            <person name="Ruckert C."/>
        </authorList>
    </citation>
    <scope>NUCLEOTIDE SEQUENCE</scope>
    <source>
        <strain evidence="7">NBRC 108769</strain>
    </source>
</reference>
<dbReference type="Pfam" id="PF13646">
    <property type="entry name" value="HEAT_2"/>
    <property type="match status" value="1"/>
</dbReference>
<dbReference type="SUPFAM" id="SSF48371">
    <property type="entry name" value="ARM repeat"/>
    <property type="match status" value="1"/>
</dbReference>
<name>A0AA37SQ01_9BACT</name>
<gene>
    <name evidence="7" type="primary">gdhP</name>
    <name evidence="7" type="ORF">GCM10007940_32690</name>
</gene>
<keyword evidence="2 4" id="KW-0479">Metal-binding</keyword>
<evidence type="ECO:0000256" key="4">
    <source>
        <dbReference type="PROSITE-ProRule" id="PRU00433"/>
    </source>
</evidence>
<dbReference type="InterPro" id="IPR011989">
    <property type="entry name" value="ARM-like"/>
</dbReference>
<dbReference type="InterPro" id="IPR036909">
    <property type="entry name" value="Cyt_c-like_dom_sf"/>
</dbReference>
<keyword evidence="3 4" id="KW-0408">Iron</keyword>
<accession>A0AA37SQ01</accession>
<reference evidence="7" key="2">
    <citation type="submission" date="2023-01" db="EMBL/GenBank/DDBJ databases">
        <title>Draft genome sequence of Portibacter lacus strain NBRC 108769.</title>
        <authorList>
            <person name="Sun Q."/>
            <person name="Mori K."/>
        </authorList>
    </citation>
    <scope>NUCLEOTIDE SEQUENCE</scope>
    <source>
        <strain evidence="7">NBRC 108769</strain>
    </source>
</reference>
<dbReference type="GO" id="GO:0046872">
    <property type="term" value="F:metal ion binding"/>
    <property type="evidence" value="ECO:0007669"/>
    <property type="project" value="UniProtKB-KW"/>
</dbReference>
<evidence type="ECO:0000256" key="3">
    <source>
        <dbReference type="ARBA" id="ARBA00023004"/>
    </source>
</evidence>
<dbReference type="EMBL" id="BSOH01000021">
    <property type="protein sequence ID" value="GLR18653.1"/>
    <property type="molecule type" value="Genomic_DNA"/>
</dbReference>
<feature type="chain" id="PRO_5041267558" evidence="5">
    <location>
        <begin position="23"/>
        <end position="1126"/>
    </location>
</feature>
<dbReference type="AlphaFoldDB" id="A0AA37SQ01"/>
<dbReference type="InterPro" id="IPR016024">
    <property type="entry name" value="ARM-type_fold"/>
</dbReference>
<dbReference type="Gene3D" id="1.25.10.10">
    <property type="entry name" value="Leucine-rich Repeat Variant"/>
    <property type="match status" value="2"/>
</dbReference>
<evidence type="ECO:0000313" key="8">
    <source>
        <dbReference type="Proteomes" id="UP001156666"/>
    </source>
</evidence>
<dbReference type="InterPro" id="IPR009056">
    <property type="entry name" value="Cyt_c-like_dom"/>
</dbReference>
<comment type="caution">
    <text evidence="7">The sequence shown here is derived from an EMBL/GenBank/DDBJ whole genome shotgun (WGS) entry which is preliminary data.</text>
</comment>
<evidence type="ECO:0000259" key="6">
    <source>
        <dbReference type="PROSITE" id="PS51007"/>
    </source>
</evidence>
<keyword evidence="5" id="KW-0732">Signal</keyword>
<dbReference type="InterPro" id="IPR013427">
    <property type="entry name" value="Haem-bd_dom_put"/>
</dbReference>
<evidence type="ECO:0000256" key="2">
    <source>
        <dbReference type="ARBA" id="ARBA00022723"/>
    </source>
</evidence>
<dbReference type="Proteomes" id="UP001156666">
    <property type="component" value="Unassembled WGS sequence"/>
</dbReference>